<accession>A0ABT1Y5B0</accession>
<proteinExistence type="predicted"/>
<feature type="transmembrane region" description="Helical" evidence="1">
    <location>
        <begin position="6"/>
        <end position="28"/>
    </location>
</feature>
<organism evidence="2 3">
    <name type="scientific">Dehalobacterium formicoaceticum</name>
    <dbReference type="NCBI Taxonomy" id="51515"/>
    <lineage>
        <taxon>Bacteria</taxon>
        <taxon>Bacillati</taxon>
        <taxon>Bacillota</taxon>
        <taxon>Clostridia</taxon>
        <taxon>Eubacteriales</taxon>
        <taxon>Peptococcaceae</taxon>
        <taxon>Dehalobacterium</taxon>
    </lineage>
</organism>
<keyword evidence="3" id="KW-1185">Reference proteome</keyword>
<evidence type="ECO:0008006" key="4">
    <source>
        <dbReference type="Google" id="ProtNLM"/>
    </source>
</evidence>
<keyword evidence="1" id="KW-1133">Transmembrane helix</keyword>
<dbReference type="EMBL" id="JANPWE010000005">
    <property type="protein sequence ID" value="MCR6546064.1"/>
    <property type="molecule type" value="Genomic_DNA"/>
</dbReference>
<reference evidence="2 3" key="1">
    <citation type="submission" date="2022-08" db="EMBL/GenBank/DDBJ databases">
        <title>Proteogenomics of the novel Dehalobacterium formicoaceticum strain EZ94 highlights a key role of methyltransferases during anaerobic dichloromethane degradation.</title>
        <authorList>
            <person name="Wasmund K."/>
        </authorList>
    </citation>
    <scope>NUCLEOTIDE SEQUENCE [LARGE SCALE GENOMIC DNA]</scope>
    <source>
        <strain evidence="2 3">EZ94</strain>
    </source>
</reference>
<name>A0ABT1Y5B0_9FIRM</name>
<evidence type="ECO:0000256" key="1">
    <source>
        <dbReference type="SAM" id="Phobius"/>
    </source>
</evidence>
<evidence type="ECO:0000313" key="3">
    <source>
        <dbReference type="Proteomes" id="UP001524944"/>
    </source>
</evidence>
<comment type="caution">
    <text evidence="2">The sequence shown here is derived from an EMBL/GenBank/DDBJ whole genome shotgun (WGS) entry which is preliminary data.</text>
</comment>
<sequence length="210" mass="23668">MIVLNILAGAVLVVFALFFIIILTPIRYDLRGFWQDKFSGEMNIGAGPFQISFTWAAGGRNIFGLQLAGITLFKKPLASSEKKKEETKPEKKRQKGRWGDVFGIFDRGFIKAILKTVRDIFRHSAPKVMKLEGVWGFDDPYYTGILAAFRSTVPGIHVEPDFTGGVRDLRALVQGRIRPAVVLFYGLRFIVAPPARPVLKKMLQKRRGKE</sequence>
<dbReference type="Proteomes" id="UP001524944">
    <property type="component" value="Unassembled WGS sequence"/>
</dbReference>
<gene>
    <name evidence="2" type="ORF">NVS47_11160</name>
</gene>
<evidence type="ECO:0000313" key="2">
    <source>
        <dbReference type="EMBL" id="MCR6546064.1"/>
    </source>
</evidence>
<protein>
    <recommendedName>
        <fullName evidence="4">DUF2953 domain-containing protein</fullName>
    </recommendedName>
</protein>
<keyword evidence="1" id="KW-0812">Transmembrane</keyword>
<dbReference type="RefSeq" id="WP_257913489.1">
    <property type="nucleotide sequence ID" value="NZ_JANPWE010000005.1"/>
</dbReference>
<keyword evidence="1" id="KW-0472">Membrane</keyword>